<sequence length="112" mass="12752">MSTEQLVIVIKAKQTIHNTARKIAKEVGVFLGMEFDADALDIIAELTYKKLLLYGMPKRSTITVDDVKLLVRRNDSLKELVEAKVELINSIKLPESVSNKRKRKTANWLVKE</sequence>
<comment type="caution">
    <text evidence="1">The sequence shown here is derived from an EMBL/GenBank/DDBJ whole genome shotgun (WGS) entry which is preliminary data.</text>
</comment>
<dbReference type="Proteomes" id="UP001162162">
    <property type="component" value="Unassembled WGS sequence"/>
</dbReference>
<name>A0AAV8Y3U2_9CUCU</name>
<accession>A0AAV8Y3U2</accession>
<organism evidence="1 2">
    <name type="scientific">Aromia moschata</name>
    <dbReference type="NCBI Taxonomy" id="1265417"/>
    <lineage>
        <taxon>Eukaryota</taxon>
        <taxon>Metazoa</taxon>
        <taxon>Ecdysozoa</taxon>
        <taxon>Arthropoda</taxon>
        <taxon>Hexapoda</taxon>
        <taxon>Insecta</taxon>
        <taxon>Pterygota</taxon>
        <taxon>Neoptera</taxon>
        <taxon>Endopterygota</taxon>
        <taxon>Coleoptera</taxon>
        <taxon>Polyphaga</taxon>
        <taxon>Cucujiformia</taxon>
        <taxon>Chrysomeloidea</taxon>
        <taxon>Cerambycidae</taxon>
        <taxon>Cerambycinae</taxon>
        <taxon>Callichromatini</taxon>
        <taxon>Aromia</taxon>
    </lineage>
</organism>
<proteinExistence type="predicted"/>
<dbReference type="GO" id="GO:0046982">
    <property type="term" value="F:protein heterodimerization activity"/>
    <property type="evidence" value="ECO:0007669"/>
    <property type="project" value="InterPro"/>
</dbReference>
<evidence type="ECO:0000313" key="2">
    <source>
        <dbReference type="Proteomes" id="UP001162162"/>
    </source>
</evidence>
<dbReference type="AlphaFoldDB" id="A0AAV8Y3U2"/>
<dbReference type="SUPFAM" id="SSF47113">
    <property type="entry name" value="Histone-fold"/>
    <property type="match status" value="1"/>
</dbReference>
<reference evidence="1" key="1">
    <citation type="journal article" date="2023" name="Insect Mol. Biol.">
        <title>Genome sequencing provides insights into the evolution of gene families encoding plant cell wall-degrading enzymes in longhorned beetles.</title>
        <authorList>
            <person name="Shin N.R."/>
            <person name="Okamura Y."/>
            <person name="Kirsch R."/>
            <person name="Pauchet Y."/>
        </authorList>
    </citation>
    <scope>NUCLEOTIDE SEQUENCE</scope>
    <source>
        <strain evidence="1">AMC_N1</strain>
    </source>
</reference>
<dbReference type="InterPro" id="IPR009072">
    <property type="entry name" value="Histone-fold"/>
</dbReference>
<dbReference type="EMBL" id="JAPWTK010000199">
    <property type="protein sequence ID" value="KAJ8946048.1"/>
    <property type="molecule type" value="Genomic_DNA"/>
</dbReference>
<dbReference type="Gene3D" id="1.10.20.10">
    <property type="entry name" value="Histone, subunit A"/>
    <property type="match status" value="1"/>
</dbReference>
<keyword evidence="2" id="KW-1185">Reference proteome</keyword>
<protein>
    <submittedName>
        <fullName evidence="1">Uncharacterized protein</fullName>
    </submittedName>
</protein>
<evidence type="ECO:0000313" key="1">
    <source>
        <dbReference type="EMBL" id="KAJ8946048.1"/>
    </source>
</evidence>
<gene>
    <name evidence="1" type="ORF">NQ318_005526</name>
</gene>